<dbReference type="InterPro" id="IPR038883">
    <property type="entry name" value="AN11006-like"/>
</dbReference>
<gene>
    <name evidence="1" type="ORF">E6O75_ATG06734</name>
</gene>
<protein>
    <recommendedName>
        <fullName evidence="3">F-box domain-containing protein</fullName>
    </recommendedName>
</protein>
<organism evidence="1 2">
    <name type="scientific">Venturia nashicola</name>
    <dbReference type="NCBI Taxonomy" id="86259"/>
    <lineage>
        <taxon>Eukaryota</taxon>
        <taxon>Fungi</taxon>
        <taxon>Dikarya</taxon>
        <taxon>Ascomycota</taxon>
        <taxon>Pezizomycotina</taxon>
        <taxon>Dothideomycetes</taxon>
        <taxon>Pleosporomycetidae</taxon>
        <taxon>Venturiales</taxon>
        <taxon>Venturiaceae</taxon>
        <taxon>Venturia</taxon>
    </lineage>
</organism>
<reference evidence="1 2" key="1">
    <citation type="submission" date="2019-04" db="EMBL/GenBank/DDBJ databases">
        <title>High contiguity whole genome sequence and gene annotation resource for two Venturia nashicola isolates.</title>
        <authorList>
            <person name="Prokchorchik M."/>
            <person name="Won K."/>
            <person name="Lee Y."/>
            <person name="Choi E.D."/>
            <person name="Segonzac C."/>
            <person name="Sohn K.H."/>
        </authorList>
    </citation>
    <scope>NUCLEOTIDE SEQUENCE [LARGE SCALE GENOMIC DNA]</scope>
    <source>
        <strain evidence="1 2">PRI2</strain>
    </source>
</reference>
<dbReference type="PANTHER" id="PTHR42085:SF7">
    <property type="entry name" value="F-BOX DOMAIN-CONTAINING PROTEIN"/>
    <property type="match status" value="1"/>
</dbReference>
<comment type="caution">
    <text evidence="1">The sequence shown here is derived from an EMBL/GenBank/DDBJ whole genome shotgun (WGS) entry which is preliminary data.</text>
</comment>
<sequence>MAMAIGDVQEPESRSESRSESRFLKLPIELRRHVYSLLLPSTISQSSQAHMNILWRRGCISILQVSHKIYQECADMLYSTNTFEIDIKYDSIKFRYSWLTHSGLKPKILYAFPSDRFQHSVQRIRHFVINVEHVDSYQGMIKYNCGGPGLTAGVKGQVRDFVQQIGMSKNLGRVVIRLSNGNKVLSDIRRVKVHCIEREKNTEVTQSVLDPFRTLKDVRWAKVGGSVTPEYATEIEQAMTAHYTTASHMTLDAKAEEMGLDPAVLWRWKHCWNA</sequence>
<evidence type="ECO:0008006" key="3">
    <source>
        <dbReference type="Google" id="ProtNLM"/>
    </source>
</evidence>
<evidence type="ECO:0000313" key="1">
    <source>
        <dbReference type="EMBL" id="TID19396.1"/>
    </source>
</evidence>
<evidence type="ECO:0000313" key="2">
    <source>
        <dbReference type="Proteomes" id="UP000298493"/>
    </source>
</evidence>
<keyword evidence="2" id="KW-1185">Reference proteome</keyword>
<name>A0A4Z1P037_9PEZI</name>
<dbReference type="AlphaFoldDB" id="A0A4Z1P037"/>
<accession>A0A4Z1P037</accession>
<dbReference type="STRING" id="86259.A0A4Z1P037"/>
<dbReference type="EMBL" id="SNSC02000012">
    <property type="protein sequence ID" value="TID19396.1"/>
    <property type="molecule type" value="Genomic_DNA"/>
</dbReference>
<dbReference type="PANTHER" id="PTHR42085">
    <property type="entry name" value="F-BOX DOMAIN-CONTAINING PROTEIN"/>
    <property type="match status" value="1"/>
</dbReference>
<proteinExistence type="predicted"/>
<dbReference type="Proteomes" id="UP000298493">
    <property type="component" value="Unassembled WGS sequence"/>
</dbReference>